<evidence type="ECO:0000256" key="4">
    <source>
        <dbReference type="ARBA" id="ARBA00022475"/>
    </source>
</evidence>
<dbReference type="NCBIfam" id="TIGR00797">
    <property type="entry name" value="matE"/>
    <property type="match status" value="1"/>
</dbReference>
<dbReference type="GO" id="GO:0042910">
    <property type="term" value="F:xenobiotic transmembrane transporter activity"/>
    <property type="evidence" value="ECO:0007669"/>
    <property type="project" value="InterPro"/>
</dbReference>
<keyword evidence="6 8" id="KW-1133">Transmembrane helix</keyword>
<comment type="caution">
    <text evidence="9">The sequence shown here is derived from an EMBL/GenBank/DDBJ whole genome shotgun (WGS) entry which is preliminary data.</text>
</comment>
<keyword evidence="5 8" id="KW-0812">Transmembrane</keyword>
<proteinExistence type="inferred from homology"/>
<evidence type="ECO:0000256" key="6">
    <source>
        <dbReference type="ARBA" id="ARBA00022989"/>
    </source>
</evidence>
<dbReference type="OrthoDB" id="2126698at2759"/>
<evidence type="ECO:0008006" key="11">
    <source>
        <dbReference type="Google" id="ProtNLM"/>
    </source>
</evidence>
<dbReference type="Pfam" id="PF01554">
    <property type="entry name" value="MatE"/>
    <property type="match status" value="2"/>
</dbReference>
<dbReference type="OMA" id="AAWFELF"/>
<keyword evidence="7 8" id="KW-0472">Membrane</keyword>
<evidence type="ECO:0000256" key="1">
    <source>
        <dbReference type="ARBA" id="ARBA00004651"/>
    </source>
</evidence>
<dbReference type="GO" id="GO:0015297">
    <property type="term" value="F:antiporter activity"/>
    <property type="evidence" value="ECO:0007669"/>
    <property type="project" value="InterPro"/>
</dbReference>
<comment type="similarity">
    <text evidence="2">Belongs to the multi antimicrobial extrusion (MATE) (TC 2.A.66.1) family.</text>
</comment>
<feature type="transmembrane region" description="Helical" evidence="8">
    <location>
        <begin position="475"/>
        <end position="493"/>
    </location>
</feature>
<dbReference type="PIRSF" id="PIRSF006603">
    <property type="entry name" value="DinF"/>
    <property type="match status" value="1"/>
</dbReference>
<gene>
    <name evidence="9" type="ORF">DIURU_001761</name>
</gene>
<evidence type="ECO:0000256" key="7">
    <source>
        <dbReference type="ARBA" id="ARBA00023136"/>
    </source>
</evidence>
<dbReference type="VEuPathDB" id="FungiDB:DIURU_001761"/>
<name>A0A642UT69_DIURU</name>
<dbReference type="GO" id="GO:0005886">
    <property type="term" value="C:plasma membrane"/>
    <property type="evidence" value="ECO:0007669"/>
    <property type="project" value="UniProtKB-SubCell"/>
</dbReference>
<evidence type="ECO:0000256" key="2">
    <source>
        <dbReference type="ARBA" id="ARBA00010199"/>
    </source>
</evidence>
<evidence type="ECO:0000313" key="10">
    <source>
        <dbReference type="Proteomes" id="UP000449547"/>
    </source>
</evidence>
<reference evidence="9 10" key="1">
    <citation type="submission" date="2019-07" db="EMBL/GenBank/DDBJ databases">
        <title>Genome assembly of two rare yeast pathogens: Diutina rugosa and Trichomonascus ciferrii.</title>
        <authorList>
            <person name="Mixao V."/>
            <person name="Saus E."/>
            <person name="Hansen A."/>
            <person name="Lass-Flor C."/>
            <person name="Gabaldon T."/>
        </authorList>
    </citation>
    <scope>NUCLEOTIDE SEQUENCE [LARGE SCALE GENOMIC DNA]</scope>
    <source>
        <strain evidence="9 10">CBS 613</strain>
    </source>
</reference>
<dbReference type="CDD" id="cd13132">
    <property type="entry name" value="MATE_eukaryotic"/>
    <property type="match status" value="1"/>
</dbReference>
<protein>
    <recommendedName>
        <fullName evidence="11">MATE efflux family protein</fullName>
    </recommendedName>
</protein>
<dbReference type="GO" id="GO:1990961">
    <property type="term" value="P:xenobiotic detoxification by transmembrane export across the plasma membrane"/>
    <property type="evidence" value="ECO:0007669"/>
    <property type="project" value="InterPro"/>
</dbReference>
<feature type="transmembrane region" description="Helical" evidence="8">
    <location>
        <begin position="185"/>
        <end position="203"/>
    </location>
</feature>
<keyword evidence="4" id="KW-1003">Cell membrane</keyword>
<feature type="transmembrane region" description="Helical" evidence="8">
    <location>
        <begin position="250"/>
        <end position="271"/>
    </location>
</feature>
<keyword evidence="3" id="KW-0813">Transport</keyword>
<evidence type="ECO:0000313" key="9">
    <source>
        <dbReference type="EMBL" id="KAA8904925.1"/>
    </source>
</evidence>
<feature type="transmembrane region" description="Helical" evidence="8">
    <location>
        <begin position="370"/>
        <end position="393"/>
    </location>
</feature>
<feature type="transmembrane region" description="Helical" evidence="8">
    <location>
        <begin position="445"/>
        <end position="463"/>
    </location>
</feature>
<feature type="transmembrane region" description="Helical" evidence="8">
    <location>
        <begin position="215"/>
        <end position="238"/>
    </location>
</feature>
<dbReference type="PANTHER" id="PTHR11206">
    <property type="entry name" value="MULTIDRUG RESISTANCE PROTEIN"/>
    <property type="match status" value="1"/>
</dbReference>
<feature type="transmembrane region" description="Helical" evidence="8">
    <location>
        <begin position="333"/>
        <end position="358"/>
    </location>
</feature>
<feature type="transmembrane region" description="Helical" evidence="8">
    <location>
        <begin position="139"/>
        <end position="164"/>
    </location>
</feature>
<keyword evidence="10" id="KW-1185">Reference proteome</keyword>
<evidence type="ECO:0000256" key="5">
    <source>
        <dbReference type="ARBA" id="ARBA00022692"/>
    </source>
</evidence>
<dbReference type="EMBL" id="SWFT01000051">
    <property type="protein sequence ID" value="KAA8904925.1"/>
    <property type="molecule type" value="Genomic_DNA"/>
</dbReference>
<dbReference type="InterPro" id="IPR002528">
    <property type="entry name" value="MATE_fam"/>
</dbReference>
<dbReference type="Proteomes" id="UP000449547">
    <property type="component" value="Unassembled WGS sequence"/>
</dbReference>
<evidence type="ECO:0000256" key="8">
    <source>
        <dbReference type="SAM" id="Phobius"/>
    </source>
</evidence>
<dbReference type="InterPro" id="IPR045069">
    <property type="entry name" value="MATE_euk"/>
</dbReference>
<comment type="subcellular location">
    <subcellularLocation>
        <location evidence="1">Cell membrane</location>
        <topology evidence="1">Multi-pass membrane protein</topology>
    </subcellularLocation>
</comment>
<sequence>MVSDDHAVVAGTQQRRVSFGMADRRRSFEPLLSAIRDDYGAGAHGDDDEAAPVAEIAVPTVSSEAKSLLFNAVPLTITFLLEFSLTVASVFAVGRLGDDYLAAVSVSSMTANITGYALVAGVATCLDTLCAQAFGKGDVAAVGVVFVRCTLFLLALSAPIALLWCNSERLLVAMMGADKRPVCALAADYLKVVSVGLPGFILFENGKHFLQAQGIFHATTYILIVCAPLNVALTYTLVAHPRFGLGFIGAPWAVVITNWAMCALTYAYIFLVDGYQCWPKYSITDKIYWQRWRRVIDLAIPGIVMVEAEWMAFEIITFTAARLGTQVLAAQTILSTTCILLYQVPFAIGIAATTRIAWYVGANRAAAAQVAARATMASSAGLGVINAAVLYRWRRWFAGLYTRDPEVIEIASAAMAIAAWYQVSDYLSCATGGILKGQGRQKISGYINVACFYGVALPLAHWLGLSRHLGLNGLWMGMVVGLYLIAGLQYYFVRRSDWKQIAFNC</sequence>
<evidence type="ECO:0000256" key="3">
    <source>
        <dbReference type="ARBA" id="ARBA00022448"/>
    </source>
</evidence>
<organism evidence="9 10">
    <name type="scientific">Diutina rugosa</name>
    <name type="common">Yeast</name>
    <name type="synonym">Candida rugosa</name>
    <dbReference type="NCBI Taxonomy" id="5481"/>
    <lineage>
        <taxon>Eukaryota</taxon>
        <taxon>Fungi</taxon>
        <taxon>Dikarya</taxon>
        <taxon>Ascomycota</taxon>
        <taxon>Saccharomycotina</taxon>
        <taxon>Pichiomycetes</taxon>
        <taxon>Debaryomycetaceae</taxon>
        <taxon>Diutina</taxon>
    </lineage>
</organism>
<dbReference type="AlphaFoldDB" id="A0A642UT69"/>
<accession>A0A642UT69</accession>
<feature type="transmembrane region" description="Helical" evidence="8">
    <location>
        <begin position="68"/>
        <end position="93"/>
    </location>
</feature>
<dbReference type="GeneID" id="54780414"/>
<dbReference type="InterPro" id="IPR048279">
    <property type="entry name" value="MdtK-like"/>
</dbReference>
<dbReference type="RefSeq" id="XP_034013440.1">
    <property type="nucleotide sequence ID" value="XM_034154340.1"/>
</dbReference>
<feature type="transmembrane region" description="Helical" evidence="8">
    <location>
        <begin position="100"/>
        <end position="119"/>
    </location>
</feature>